<dbReference type="InterPro" id="IPR029063">
    <property type="entry name" value="SAM-dependent_MTases_sf"/>
</dbReference>
<accession>A0ABN9RLB1</accession>
<comment type="caution">
    <text evidence="3">The sequence shown here is derived from an EMBL/GenBank/DDBJ whole genome shotgun (WGS) entry which is preliminary data.</text>
</comment>
<name>A0ABN9RLB1_9DINO</name>
<keyword evidence="4" id="KW-1185">Reference proteome</keyword>
<sequence>MALPDLSLARARVAPQGEPRRRRQRFRAGGRLVAREIWAYLAVLPLNFEYAGGGDPRLWEHPPVLHLAQRTAYQTIIAHVGGFLGGPLVRQPSVDWSTKVSKLRVDYTGEEQSVAPPTRLAELIPGLSYKQYAAQLQTEEFVDEHILERLLDPEAVTLPPAEWPDAPPRARVNCEKLEDWCEVAEHLLGLGTLGVVREADIFAPHGQEVFTGLFAREKKGKPLKGQVRCIRLIVNMISSNPYFRNIVGDTATLAASTTWISTNLQAGCVIVWSSDDQKGAFYVWKLPPAWRGRMAVSVPVPASAAGLPGDQIVYVAFRVYIDDFDAPEVMQAAEAYRVVGAPGEMQLAMQQACARAEVAYTGDKSHARQLQLERMGASLDGSVGTARAPTDKTIELVRCILYALGRDYCPRLLMLTLRGRAVLIVSLFDGVAALAVAMSRLPVDVIGMVCSEIDKPARRVVRLRWPGAADWGEIRSIAEADVVKLADTYYSLCDACACGAGSPCHASSGANRAMAGPARPLSESFYGFTDRKEMIEVLGVTPTQLCSSVFVPARRPRYYWCSWPLEMRGEIAVGEACQGHQCCLAARHTHGTTVPLDWVTAGWTWGGGDGPAPTLGPYTRVAHKDPEALGISDARDFLLGNSYSVYSVTWLLQQLFLARGLLARELPAEALCHGGACPLSWGEVGSYAKGAAECGKKLAPQLTGEILALSVRSGSDIRLDVGLPHRPRAWPRASISPLNWHWRVGASLRWQDKGDPHINACQLQTGVAALLWRSRSSKHLNVRFVHLFDSQVVAAIATKGRSSSVRLQLLLRKWSVLCETGGRYLVAGYITTEDNPADAPSRRQWKARGKGKPSLTPQKVRRHSFKGLLRVTATTLGRYRAAITRVPDHWDAIGLWPSGPLDIDEGIAEYIEMLRSEDQPVSMANYQSLGLSWSLLKARRRCEPQVRALPFTPELILGMAAVAIKCGAKDVGALLALGFAGLLRTTELFIICKQQVAIISGKVTVRLPETKTGYRKAMTEMVVVDCPVAVGLVRRQWHDHAMPSDTISRRTPSQLRACLKKLLSFFRLDGFRLSWYSCRRGGATYDFMSHQSMETTIMRGRWGSATTAKLYIEQAVADIVQVTPAQEDDELIRHFACQLYRSICQYRA</sequence>
<dbReference type="Gene3D" id="3.40.50.150">
    <property type="entry name" value="Vaccinia Virus protein VP39"/>
    <property type="match status" value="1"/>
</dbReference>
<feature type="region of interest" description="Disordered" evidence="2">
    <location>
        <begin position="835"/>
        <end position="857"/>
    </location>
</feature>
<proteinExistence type="predicted"/>
<evidence type="ECO:0000256" key="2">
    <source>
        <dbReference type="SAM" id="MobiDB-lite"/>
    </source>
</evidence>
<protein>
    <submittedName>
        <fullName evidence="3">Uncharacterized protein</fullName>
    </submittedName>
</protein>
<dbReference type="InterPro" id="IPR013762">
    <property type="entry name" value="Integrase-like_cat_sf"/>
</dbReference>
<dbReference type="Gene3D" id="1.10.443.10">
    <property type="entry name" value="Intergrase catalytic core"/>
    <property type="match status" value="1"/>
</dbReference>
<dbReference type="Proteomes" id="UP001189429">
    <property type="component" value="Unassembled WGS sequence"/>
</dbReference>
<evidence type="ECO:0000256" key="1">
    <source>
        <dbReference type="ARBA" id="ARBA00023172"/>
    </source>
</evidence>
<dbReference type="SUPFAM" id="SSF56349">
    <property type="entry name" value="DNA breaking-rejoining enzymes"/>
    <property type="match status" value="1"/>
</dbReference>
<dbReference type="EMBL" id="CAUYUJ010007204">
    <property type="protein sequence ID" value="CAK0819938.1"/>
    <property type="molecule type" value="Genomic_DNA"/>
</dbReference>
<evidence type="ECO:0000313" key="4">
    <source>
        <dbReference type="Proteomes" id="UP001189429"/>
    </source>
</evidence>
<gene>
    <name evidence="3" type="ORF">PCOR1329_LOCUS21784</name>
</gene>
<keyword evidence="1" id="KW-0233">DNA recombination</keyword>
<dbReference type="InterPro" id="IPR011010">
    <property type="entry name" value="DNA_brk_join_enz"/>
</dbReference>
<reference evidence="3" key="1">
    <citation type="submission" date="2023-10" db="EMBL/GenBank/DDBJ databases">
        <authorList>
            <person name="Chen Y."/>
            <person name="Shah S."/>
            <person name="Dougan E. K."/>
            <person name="Thang M."/>
            <person name="Chan C."/>
        </authorList>
    </citation>
    <scope>NUCLEOTIDE SEQUENCE [LARGE SCALE GENOMIC DNA]</scope>
</reference>
<organism evidence="3 4">
    <name type="scientific">Prorocentrum cordatum</name>
    <dbReference type="NCBI Taxonomy" id="2364126"/>
    <lineage>
        <taxon>Eukaryota</taxon>
        <taxon>Sar</taxon>
        <taxon>Alveolata</taxon>
        <taxon>Dinophyceae</taxon>
        <taxon>Prorocentrales</taxon>
        <taxon>Prorocentraceae</taxon>
        <taxon>Prorocentrum</taxon>
    </lineage>
</organism>
<evidence type="ECO:0000313" key="3">
    <source>
        <dbReference type="EMBL" id="CAK0819938.1"/>
    </source>
</evidence>
<dbReference type="SUPFAM" id="SSF53335">
    <property type="entry name" value="S-adenosyl-L-methionine-dependent methyltransferases"/>
    <property type="match status" value="1"/>
</dbReference>